<evidence type="ECO:0000313" key="2">
    <source>
        <dbReference type="Proteomes" id="UP000028668"/>
    </source>
</evidence>
<accession>A0A076G883</accession>
<protein>
    <submittedName>
        <fullName evidence="1">Uncharacterized protein</fullName>
    </submittedName>
</protein>
<evidence type="ECO:0000313" key="1">
    <source>
        <dbReference type="EMBL" id="AII28331.1"/>
    </source>
</evidence>
<reference evidence="1" key="1">
    <citation type="submission" date="2014-05" db="EMBL/GenBank/DDBJ databases">
        <authorList>
            <person name="Pacey E."/>
            <person name="Bowman C.A."/>
            <person name="Russell D.A."/>
            <person name="Pope W.H."/>
            <person name="Jacobs-Sera D."/>
            <person name="Hendrix R.W."/>
            <person name="Hatfull G.F."/>
        </authorList>
    </citation>
    <scope>NUCLEOTIDE SEQUENCE [LARGE SCALE GENOMIC DNA]</scope>
</reference>
<sequence length="112" mass="12789">MGLTLQRRDRPDEAPTAVLRVRNPNDRRDLSKLLPWMTPQFVFPAAEHDWVRWACPEGIAKRFGLDATCPCCGEGFESSEDGQLVIDTLLEETGWWLTENDYTIPTKEGEHS</sequence>
<dbReference type="EMBL" id="KJ829260">
    <property type="protein sequence ID" value="AII28331.1"/>
    <property type="molecule type" value="Genomic_DNA"/>
</dbReference>
<gene>
    <name evidence="1" type="primary">92</name>
    <name evidence="1" type="ORF">PBI_YUNGJAMAL_92</name>
</gene>
<proteinExistence type="predicted"/>
<dbReference type="Proteomes" id="UP000028668">
    <property type="component" value="Segment"/>
</dbReference>
<organism evidence="1 2">
    <name type="scientific">Mycobacterium phage YungJamal</name>
    <dbReference type="NCBI Taxonomy" id="1505226"/>
    <lineage>
        <taxon>Viruses</taxon>
        <taxon>Duplodnaviria</taxon>
        <taxon>Heunggongvirae</taxon>
        <taxon>Uroviricota</taxon>
        <taxon>Caudoviricetes</taxon>
        <taxon>Corndogvirus</taxon>
        <taxon>Mycobacterium phage Corndog</taxon>
    </lineage>
</organism>
<name>A0A076G883_BPMCO</name>